<dbReference type="PANTHER" id="PTHR42718">
    <property type="entry name" value="MAJOR FACILITATOR SUPERFAMILY MULTIDRUG TRANSPORTER MFSC"/>
    <property type="match status" value="1"/>
</dbReference>
<evidence type="ECO:0000256" key="1">
    <source>
        <dbReference type="ARBA" id="ARBA00004651"/>
    </source>
</evidence>
<dbReference type="NCBIfam" id="TIGR00711">
    <property type="entry name" value="efflux_EmrB"/>
    <property type="match status" value="1"/>
</dbReference>
<dbReference type="Proteomes" id="UP001501427">
    <property type="component" value="Unassembled WGS sequence"/>
</dbReference>
<keyword evidence="2" id="KW-0813">Transport</keyword>
<feature type="transmembrane region" description="Helical" evidence="7">
    <location>
        <begin position="194"/>
        <end position="216"/>
    </location>
</feature>
<comment type="subcellular location">
    <subcellularLocation>
        <location evidence="1">Cell membrane</location>
        <topology evidence="1">Multi-pass membrane protein</topology>
    </subcellularLocation>
</comment>
<dbReference type="InterPro" id="IPR036259">
    <property type="entry name" value="MFS_trans_sf"/>
</dbReference>
<keyword evidence="10" id="KW-1185">Reference proteome</keyword>
<feature type="transmembrane region" description="Helical" evidence="7">
    <location>
        <begin position="7"/>
        <end position="32"/>
    </location>
</feature>
<proteinExistence type="predicted"/>
<evidence type="ECO:0000256" key="6">
    <source>
        <dbReference type="ARBA" id="ARBA00023136"/>
    </source>
</evidence>
<comment type="caution">
    <text evidence="9">The sequence shown here is derived from an EMBL/GenBank/DDBJ whole genome shotgun (WGS) entry which is preliminary data.</text>
</comment>
<dbReference type="PROSITE" id="PS50850">
    <property type="entry name" value="MFS"/>
    <property type="match status" value="1"/>
</dbReference>
<keyword evidence="4 7" id="KW-0812">Transmembrane</keyword>
<keyword evidence="6 7" id="KW-0472">Membrane</keyword>
<feature type="transmembrane region" description="Helical" evidence="7">
    <location>
        <begin position="103"/>
        <end position="123"/>
    </location>
</feature>
<gene>
    <name evidence="9" type="ORF">GCM10009546_30050</name>
</gene>
<organism evidence="9 10">
    <name type="scientific">Actinomadura livida</name>
    <dbReference type="NCBI Taxonomy" id="79909"/>
    <lineage>
        <taxon>Bacteria</taxon>
        <taxon>Bacillati</taxon>
        <taxon>Actinomycetota</taxon>
        <taxon>Actinomycetes</taxon>
        <taxon>Streptosporangiales</taxon>
        <taxon>Thermomonosporaceae</taxon>
        <taxon>Actinomadura</taxon>
    </lineage>
</organism>
<feature type="domain" description="Major facilitator superfamily (MFS) profile" evidence="8">
    <location>
        <begin position="6"/>
        <end position="453"/>
    </location>
</feature>
<feature type="transmembrane region" description="Helical" evidence="7">
    <location>
        <begin position="260"/>
        <end position="280"/>
    </location>
</feature>
<sequence length="467" mass="48265">MRQRRTVVLASVTAFMVGLDILVIMVALPTLFETLRASASDLGWTVNAYEIGFAASLLTSSALGDRYGRRLVFVIGVGIFTVGSVWCALSSASGIGMLIVARAFQGIGGGTGMALGLSIVTAVTPPAKRGTAFGVWGAIMGISIAVGPLVGGGILHFLPWQWIFWVNVPIGAVLIVLSLLWIDETKGHARQLDLIGLILASSAIILILQALLRIGSVSGSDWTIVVGLIAGGIGLITFIQWERRCADPMIPLAMFRDRSFAGGCASSFAIGAGIYGTAFMFTQYLQLVVGEDSIGVGVRLLPWVALAPLIAPLAGLLADRLGERPIIAVALTLFAGAFFAIGVLVTSGRSYTTLVVPLVIAGIGVAAAMPTTATAVMRFTDPERFAIASGVSNTMRQAGAGFGVALAVAMFSAFGGYESGPEFFSGFGAAVYALAGVTLLGVIPALVIPPLRGRVAAGPGDSRTDDS</sequence>
<feature type="transmembrane region" description="Helical" evidence="7">
    <location>
        <begin position="162"/>
        <end position="182"/>
    </location>
</feature>
<dbReference type="Pfam" id="PF07690">
    <property type="entry name" value="MFS_1"/>
    <property type="match status" value="1"/>
</dbReference>
<dbReference type="InterPro" id="IPR011701">
    <property type="entry name" value="MFS"/>
</dbReference>
<dbReference type="Gene3D" id="1.20.1250.20">
    <property type="entry name" value="MFS general substrate transporter like domains"/>
    <property type="match status" value="1"/>
</dbReference>
<dbReference type="InterPro" id="IPR020846">
    <property type="entry name" value="MFS_dom"/>
</dbReference>
<feature type="transmembrane region" description="Helical" evidence="7">
    <location>
        <begin position="44"/>
        <end position="64"/>
    </location>
</feature>
<feature type="transmembrane region" description="Helical" evidence="7">
    <location>
        <begin position="135"/>
        <end position="156"/>
    </location>
</feature>
<dbReference type="Gene3D" id="1.20.1720.10">
    <property type="entry name" value="Multidrug resistance protein D"/>
    <property type="match status" value="1"/>
</dbReference>
<keyword evidence="5 7" id="KW-1133">Transmembrane helix</keyword>
<dbReference type="SUPFAM" id="SSF103473">
    <property type="entry name" value="MFS general substrate transporter"/>
    <property type="match status" value="1"/>
</dbReference>
<feature type="transmembrane region" description="Helical" evidence="7">
    <location>
        <begin position="423"/>
        <end position="448"/>
    </location>
</feature>
<evidence type="ECO:0000256" key="3">
    <source>
        <dbReference type="ARBA" id="ARBA00022475"/>
    </source>
</evidence>
<feature type="transmembrane region" description="Helical" evidence="7">
    <location>
        <begin position="351"/>
        <end position="377"/>
    </location>
</feature>
<feature type="transmembrane region" description="Helical" evidence="7">
    <location>
        <begin position="325"/>
        <end position="345"/>
    </location>
</feature>
<reference evidence="9 10" key="1">
    <citation type="journal article" date="2019" name="Int. J. Syst. Evol. Microbiol.">
        <title>The Global Catalogue of Microorganisms (GCM) 10K type strain sequencing project: providing services to taxonomists for standard genome sequencing and annotation.</title>
        <authorList>
            <consortium name="The Broad Institute Genomics Platform"/>
            <consortium name="The Broad Institute Genome Sequencing Center for Infectious Disease"/>
            <person name="Wu L."/>
            <person name="Ma J."/>
        </authorList>
    </citation>
    <scope>NUCLEOTIDE SEQUENCE [LARGE SCALE GENOMIC DNA]</scope>
    <source>
        <strain evidence="9 10">JCM 10667</strain>
    </source>
</reference>
<evidence type="ECO:0000256" key="7">
    <source>
        <dbReference type="SAM" id="Phobius"/>
    </source>
</evidence>
<keyword evidence="3" id="KW-1003">Cell membrane</keyword>
<evidence type="ECO:0000313" key="10">
    <source>
        <dbReference type="Proteomes" id="UP001501427"/>
    </source>
</evidence>
<evidence type="ECO:0000256" key="5">
    <source>
        <dbReference type="ARBA" id="ARBA00022989"/>
    </source>
</evidence>
<evidence type="ECO:0000259" key="8">
    <source>
        <dbReference type="PROSITE" id="PS50850"/>
    </source>
</evidence>
<dbReference type="PRINTS" id="PR01036">
    <property type="entry name" value="TCRTETB"/>
</dbReference>
<accession>A0ABN1EFY9</accession>
<feature type="transmembrane region" description="Helical" evidence="7">
    <location>
        <begin position="71"/>
        <end position="91"/>
    </location>
</feature>
<evidence type="ECO:0000256" key="4">
    <source>
        <dbReference type="ARBA" id="ARBA00022692"/>
    </source>
</evidence>
<dbReference type="CDD" id="cd17321">
    <property type="entry name" value="MFS_MMR_MDR_like"/>
    <property type="match status" value="1"/>
</dbReference>
<feature type="transmembrane region" description="Helical" evidence="7">
    <location>
        <begin position="222"/>
        <end position="239"/>
    </location>
</feature>
<feature type="transmembrane region" description="Helical" evidence="7">
    <location>
        <begin position="398"/>
        <end position="417"/>
    </location>
</feature>
<dbReference type="PANTHER" id="PTHR42718:SF42">
    <property type="entry name" value="EXPORT PROTEIN"/>
    <property type="match status" value="1"/>
</dbReference>
<dbReference type="InterPro" id="IPR004638">
    <property type="entry name" value="EmrB-like"/>
</dbReference>
<evidence type="ECO:0000256" key="2">
    <source>
        <dbReference type="ARBA" id="ARBA00022448"/>
    </source>
</evidence>
<name>A0ABN1EFY9_9ACTN</name>
<protein>
    <submittedName>
        <fullName evidence="9">MFS transporter</fullName>
    </submittedName>
</protein>
<evidence type="ECO:0000313" key="9">
    <source>
        <dbReference type="EMBL" id="GAA0565777.1"/>
    </source>
</evidence>
<dbReference type="EMBL" id="BAAAHD010000025">
    <property type="protein sequence ID" value="GAA0565777.1"/>
    <property type="molecule type" value="Genomic_DNA"/>
</dbReference>
<feature type="transmembrane region" description="Helical" evidence="7">
    <location>
        <begin position="300"/>
        <end position="318"/>
    </location>
</feature>